<dbReference type="EMBL" id="WISP01000193">
    <property type="protein sequence ID" value="MQW07873.1"/>
    <property type="molecule type" value="Genomic_DNA"/>
</dbReference>
<comment type="catalytic activity">
    <reaction evidence="5">
        <text>L-aspartate + O2 = iminosuccinate + H2O2</text>
        <dbReference type="Rhea" id="RHEA:25876"/>
        <dbReference type="ChEBI" id="CHEBI:15379"/>
        <dbReference type="ChEBI" id="CHEBI:16240"/>
        <dbReference type="ChEBI" id="CHEBI:29991"/>
        <dbReference type="ChEBI" id="CHEBI:77875"/>
        <dbReference type="EC" id="1.4.3.16"/>
    </reaction>
    <physiologicalReaction direction="left-to-right" evidence="5">
        <dbReference type="Rhea" id="RHEA:25877"/>
    </physiologicalReaction>
</comment>
<dbReference type="Pfam" id="PF00890">
    <property type="entry name" value="FAD_binding_2"/>
    <property type="match status" value="1"/>
</dbReference>
<dbReference type="InterPro" id="IPR036188">
    <property type="entry name" value="FAD/NAD-bd_sf"/>
</dbReference>
<dbReference type="InterPro" id="IPR015939">
    <property type="entry name" value="Fum_Rdtase/Succ_DH_flav-like_C"/>
</dbReference>
<evidence type="ECO:0000259" key="7">
    <source>
        <dbReference type="Pfam" id="PF02910"/>
    </source>
</evidence>
<reference evidence="8" key="1">
    <citation type="journal article" date="2013" name="Genome Biol.">
        <title>Comparative genomics of the core and accessory genomes of 48 Sinorhizobium strains comprising five genospecies.</title>
        <authorList>
            <person name="Sugawara M."/>
            <person name="Epstein B."/>
            <person name="Badgley B.D."/>
            <person name="Unno T."/>
            <person name="Xu L."/>
            <person name="Reese J."/>
            <person name="Gyaneshwar P."/>
            <person name="Denny R."/>
            <person name="Mudge J."/>
            <person name="Bharti A.K."/>
            <person name="Farmer A.D."/>
            <person name="May G.D."/>
            <person name="Woodward J.E."/>
            <person name="Medigue C."/>
            <person name="Vallenet D."/>
            <person name="Lajus A."/>
            <person name="Rouy Z."/>
            <person name="Martinez-Vaz B."/>
            <person name="Tiffin P."/>
            <person name="Young N.D."/>
            <person name="Sadowsky M.J."/>
        </authorList>
    </citation>
    <scope>NUCLEOTIDE SEQUENCE</scope>
    <source>
        <strain evidence="8">M30</strain>
    </source>
</reference>
<keyword evidence="2" id="KW-0285">Flavoprotein</keyword>
<dbReference type="InterPro" id="IPR037099">
    <property type="entry name" value="Fum_R/Succ_DH_flav-like_C_sf"/>
</dbReference>
<dbReference type="GO" id="GO:0009435">
    <property type="term" value="P:NAD+ biosynthetic process"/>
    <property type="evidence" value="ECO:0007669"/>
    <property type="project" value="InterPro"/>
</dbReference>
<dbReference type="PANTHER" id="PTHR42716:SF2">
    <property type="entry name" value="L-ASPARTATE OXIDASE, CHLOROPLASTIC"/>
    <property type="match status" value="1"/>
</dbReference>
<dbReference type="InterPro" id="IPR005288">
    <property type="entry name" value="NadB"/>
</dbReference>
<feature type="domain" description="Fumarate reductase/succinate dehydrogenase flavoprotein-like C-terminal" evidence="7">
    <location>
        <begin position="471"/>
        <end position="513"/>
    </location>
</feature>
<sequence length="547" mass="58655">MASRRNEQPAEKGRLIETDVLVIGGGPSAAWAALSAAEAGARVVLADKGYHGTSGATAPSNTGTWCVPPGEGRAASVEQRFKRTAGLADRRWMLRSADRAYENLQKLVEWGYPFPSEEDGSLYVANLRGPDYMRFMRRHVHKAGVTILDHHPILELLGDDNHIGGAAGLVRRTGASFRVSAGAVVLATGGCAFFERILGGTGLTGDGYLFAVEAGASLSGMEFTGKYTLAPHGSSLNKGLPFRWATFYRENGEVLRDGRGEPVTNGIGGGERQVADAMFSGPVYARLDLAEPAMRDWLRRGQPNCFQPYDRMGIDPFEDLFRVELKYEGTVRGTGGIRLVTSDCATGIAGLYAAGDAASRENVTGGVSGGGAVNASWAIASGWWAGHGAAQHARRRRGRDNARLQALGTTGLRGRGERQDIDLAAAARTVHDEIAPLDKSYWRTAGSLEASRRVLEDLWSKLSRANPATGIERLRSREVASVTASARWTVAAALLRTESRGVHRRRDFPGENESQAGRIIVSGLDRVTAVREDLALEDLALGTAQEG</sequence>
<keyword evidence="4" id="KW-0560">Oxidoreductase</keyword>
<dbReference type="PRINTS" id="PR00411">
    <property type="entry name" value="PNDRDTASEI"/>
</dbReference>
<dbReference type="PRINTS" id="PR00368">
    <property type="entry name" value="FADPNR"/>
</dbReference>
<evidence type="ECO:0000256" key="2">
    <source>
        <dbReference type="ARBA" id="ARBA00022630"/>
    </source>
</evidence>
<evidence type="ECO:0000256" key="1">
    <source>
        <dbReference type="ARBA" id="ARBA00001974"/>
    </source>
</evidence>
<dbReference type="GO" id="GO:0008734">
    <property type="term" value="F:L-aspartate oxidase activity"/>
    <property type="evidence" value="ECO:0007669"/>
    <property type="project" value="UniProtKB-EC"/>
</dbReference>
<dbReference type="Gene3D" id="3.50.50.60">
    <property type="entry name" value="FAD/NAD(P)-binding domain"/>
    <property type="match status" value="1"/>
</dbReference>
<dbReference type="Gene3D" id="1.20.58.100">
    <property type="entry name" value="Fumarate reductase/succinate dehydrogenase flavoprotein-like, C-terminal domain"/>
    <property type="match status" value="1"/>
</dbReference>
<gene>
    <name evidence="8" type="ORF">GHK45_30200</name>
</gene>
<keyword evidence="3" id="KW-0274">FAD</keyword>
<dbReference type="SUPFAM" id="SSF46977">
    <property type="entry name" value="Succinate dehydrogenase/fumarate reductase flavoprotein C-terminal domain"/>
    <property type="match status" value="1"/>
</dbReference>
<comment type="caution">
    <text evidence="8">The sequence shown here is derived from an EMBL/GenBank/DDBJ whole genome shotgun (WGS) entry which is preliminary data.</text>
</comment>
<dbReference type="PANTHER" id="PTHR42716">
    <property type="entry name" value="L-ASPARTATE OXIDASE"/>
    <property type="match status" value="1"/>
</dbReference>
<evidence type="ECO:0000259" key="6">
    <source>
        <dbReference type="Pfam" id="PF00890"/>
    </source>
</evidence>
<organism evidence="8">
    <name type="scientific">Rhizobium meliloti</name>
    <name type="common">Ensifer meliloti</name>
    <name type="synonym">Sinorhizobium meliloti</name>
    <dbReference type="NCBI Taxonomy" id="382"/>
    <lineage>
        <taxon>Bacteria</taxon>
        <taxon>Pseudomonadati</taxon>
        <taxon>Pseudomonadota</taxon>
        <taxon>Alphaproteobacteria</taxon>
        <taxon>Hyphomicrobiales</taxon>
        <taxon>Rhizobiaceae</taxon>
        <taxon>Sinorhizobium/Ensifer group</taxon>
        <taxon>Sinorhizobium</taxon>
    </lineage>
</organism>
<evidence type="ECO:0000256" key="4">
    <source>
        <dbReference type="ARBA" id="ARBA00023002"/>
    </source>
</evidence>
<dbReference type="RefSeq" id="WP_027990232.1">
    <property type="nucleotide sequence ID" value="NZ_CP021804.1"/>
</dbReference>
<dbReference type="InterPro" id="IPR003953">
    <property type="entry name" value="FAD-dep_OxRdtase_2_FAD-bd"/>
</dbReference>
<dbReference type="Pfam" id="PF02910">
    <property type="entry name" value="Succ_DH_flav_C"/>
    <property type="match status" value="1"/>
</dbReference>
<protein>
    <submittedName>
        <fullName evidence="8">FAD-binding protein</fullName>
    </submittedName>
</protein>
<accession>A0A6A7ZYB5</accession>
<feature type="domain" description="FAD-dependent oxidoreductase 2 FAD-binding" evidence="6">
    <location>
        <begin position="19"/>
        <end position="223"/>
    </location>
</feature>
<evidence type="ECO:0000256" key="3">
    <source>
        <dbReference type="ARBA" id="ARBA00022827"/>
    </source>
</evidence>
<evidence type="ECO:0000256" key="5">
    <source>
        <dbReference type="ARBA" id="ARBA00048305"/>
    </source>
</evidence>
<dbReference type="SUPFAM" id="SSF51905">
    <property type="entry name" value="FAD/NAD(P)-binding domain"/>
    <property type="match status" value="1"/>
</dbReference>
<name>A0A6A7ZYB5_RHIML</name>
<proteinExistence type="predicted"/>
<dbReference type="PIRSF" id="PIRSF000171">
    <property type="entry name" value="SDHA_APRA_LASPO"/>
    <property type="match status" value="1"/>
</dbReference>
<comment type="cofactor">
    <cofactor evidence="1">
        <name>FAD</name>
        <dbReference type="ChEBI" id="CHEBI:57692"/>
    </cofactor>
</comment>
<evidence type="ECO:0000313" key="8">
    <source>
        <dbReference type="EMBL" id="MQW07873.1"/>
    </source>
</evidence>
<dbReference type="AlphaFoldDB" id="A0A6A7ZYB5"/>